<accession>A0A8H9KUA8</accession>
<comment type="subcellular location">
    <subcellularLocation>
        <location evidence="1">Cell membrane</location>
        <topology evidence="1">Multi-pass membrane protein</topology>
    </subcellularLocation>
</comment>
<evidence type="ECO:0000256" key="3">
    <source>
        <dbReference type="ARBA" id="ARBA00022475"/>
    </source>
</evidence>
<dbReference type="AlphaFoldDB" id="A0A8H9KUA8"/>
<feature type="transmembrane region" description="Helical" evidence="7">
    <location>
        <begin position="355"/>
        <end position="373"/>
    </location>
</feature>
<evidence type="ECO:0000256" key="6">
    <source>
        <dbReference type="ARBA" id="ARBA00023136"/>
    </source>
</evidence>
<organism evidence="8 9">
    <name type="scientific">Sphingobacterium cellulitidis</name>
    <dbReference type="NCBI Taxonomy" id="1768011"/>
    <lineage>
        <taxon>Bacteria</taxon>
        <taxon>Pseudomonadati</taxon>
        <taxon>Bacteroidota</taxon>
        <taxon>Sphingobacteriia</taxon>
        <taxon>Sphingobacteriales</taxon>
        <taxon>Sphingobacteriaceae</taxon>
        <taxon>Sphingobacterium</taxon>
    </lineage>
</organism>
<dbReference type="InterPro" id="IPR050833">
    <property type="entry name" value="Poly_Biosynth_Transport"/>
</dbReference>
<feature type="transmembrane region" description="Helical" evidence="7">
    <location>
        <begin position="442"/>
        <end position="460"/>
    </location>
</feature>
<dbReference type="RefSeq" id="WP_182497883.1">
    <property type="nucleotide sequence ID" value="NZ_BMKM01000001.1"/>
</dbReference>
<feature type="transmembrane region" description="Helical" evidence="7">
    <location>
        <begin position="149"/>
        <end position="175"/>
    </location>
</feature>
<sequence>MSENTKNITIQGLFWNALDRFGNQAIVTIVGIITARILTTEDFGVVAVLMIFSVIATSFVDSGLATSLIRTKVVEEKDYSTMFTFNLMVSVIIYLILFFSAPYIEQYNNVPGLALYARVLFLQIIVHSFGIVQYVKILKQFKFKLTTRINVLAILFAGILVILIALLGFGVWALILQPLLYTFFRTLMLWIWGNWKVNFFFSPASLKNHFAFSISFMFSNMLGKILSPFYSFFLGRHYSSDDVGIYFQGNKWGETPGTTITAIIQGTTLSTLTPIQDDAPRFLNATRKTMSTLAFTLIPISFLAICVAKPGFIYFLTDKWIPSIPIFQILCLASIFTSLTDLNVNFLNIKGSSKFFLRLEIIKVSLAILFLFLTYQNGLLMIAVGLLTVRVICFIIAAIMSGKVYGYQIWTQAKDLLPTVLVSIVAAFFAYLPLYLNLITHDLALIIVQTLIFVIIYLGASHVLKNDIWLEILGMLKKKLAK</sequence>
<dbReference type="CDD" id="cd13127">
    <property type="entry name" value="MATE_tuaB_like"/>
    <property type="match status" value="1"/>
</dbReference>
<feature type="transmembrane region" description="Helical" evidence="7">
    <location>
        <begin position="21"/>
        <end position="39"/>
    </location>
</feature>
<dbReference type="PANTHER" id="PTHR30250:SF10">
    <property type="entry name" value="LIPOPOLYSACCHARIDE BIOSYNTHESIS PROTEIN WZXC"/>
    <property type="match status" value="1"/>
</dbReference>
<feature type="transmembrane region" description="Helical" evidence="7">
    <location>
        <begin position="379"/>
        <end position="404"/>
    </location>
</feature>
<evidence type="ECO:0000313" key="8">
    <source>
        <dbReference type="EMBL" id="GGE10035.1"/>
    </source>
</evidence>
<comment type="caution">
    <text evidence="8">The sequence shown here is derived from an EMBL/GenBank/DDBJ whole genome shotgun (WGS) entry which is preliminary data.</text>
</comment>
<feature type="transmembrane region" description="Helical" evidence="7">
    <location>
        <begin position="81"/>
        <end position="104"/>
    </location>
</feature>
<protein>
    <submittedName>
        <fullName evidence="8">Lipopolysaccharide biosynthesis protein</fullName>
    </submittedName>
</protein>
<name>A0A8H9KUA8_9SPHI</name>
<comment type="similarity">
    <text evidence="2">Belongs to the polysaccharide synthase family.</text>
</comment>
<dbReference type="Proteomes" id="UP000614460">
    <property type="component" value="Unassembled WGS sequence"/>
</dbReference>
<dbReference type="EMBL" id="BMKM01000001">
    <property type="protein sequence ID" value="GGE10035.1"/>
    <property type="molecule type" value="Genomic_DNA"/>
</dbReference>
<reference evidence="8" key="2">
    <citation type="submission" date="2020-09" db="EMBL/GenBank/DDBJ databases">
        <authorList>
            <person name="Sun Q."/>
            <person name="Zhou Y."/>
        </authorList>
    </citation>
    <scope>NUCLEOTIDE SEQUENCE</scope>
    <source>
        <strain evidence="8">CGMCC 1.15966</strain>
    </source>
</reference>
<evidence type="ECO:0000313" key="9">
    <source>
        <dbReference type="Proteomes" id="UP000614460"/>
    </source>
</evidence>
<dbReference type="Pfam" id="PF13440">
    <property type="entry name" value="Polysacc_synt_3"/>
    <property type="match status" value="1"/>
</dbReference>
<evidence type="ECO:0000256" key="5">
    <source>
        <dbReference type="ARBA" id="ARBA00022989"/>
    </source>
</evidence>
<feature type="transmembrane region" description="Helical" evidence="7">
    <location>
        <begin position="323"/>
        <end position="343"/>
    </location>
</feature>
<keyword evidence="3" id="KW-1003">Cell membrane</keyword>
<keyword evidence="9" id="KW-1185">Reference proteome</keyword>
<feature type="transmembrane region" description="Helical" evidence="7">
    <location>
        <begin position="45"/>
        <end position="69"/>
    </location>
</feature>
<gene>
    <name evidence="8" type="ORF">GCM10011516_04680</name>
</gene>
<evidence type="ECO:0000256" key="1">
    <source>
        <dbReference type="ARBA" id="ARBA00004651"/>
    </source>
</evidence>
<feature type="transmembrane region" description="Helical" evidence="7">
    <location>
        <begin position="293"/>
        <end position="317"/>
    </location>
</feature>
<feature type="transmembrane region" description="Helical" evidence="7">
    <location>
        <begin position="116"/>
        <end position="137"/>
    </location>
</feature>
<proteinExistence type="inferred from homology"/>
<evidence type="ECO:0000256" key="7">
    <source>
        <dbReference type="SAM" id="Phobius"/>
    </source>
</evidence>
<evidence type="ECO:0000256" key="4">
    <source>
        <dbReference type="ARBA" id="ARBA00022692"/>
    </source>
</evidence>
<keyword evidence="4 7" id="KW-0812">Transmembrane</keyword>
<reference evidence="8" key="1">
    <citation type="journal article" date="2014" name="Int. J. Syst. Evol. Microbiol.">
        <title>Complete genome sequence of Corynebacterium casei LMG S-19264T (=DSM 44701T), isolated from a smear-ripened cheese.</title>
        <authorList>
            <consortium name="US DOE Joint Genome Institute (JGI-PGF)"/>
            <person name="Walter F."/>
            <person name="Albersmeier A."/>
            <person name="Kalinowski J."/>
            <person name="Ruckert C."/>
        </authorList>
    </citation>
    <scope>NUCLEOTIDE SEQUENCE</scope>
    <source>
        <strain evidence="8">CGMCC 1.15966</strain>
    </source>
</reference>
<evidence type="ECO:0000256" key="2">
    <source>
        <dbReference type="ARBA" id="ARBA00007430"/>
    </source>
</evidence>
<feature type="transmembrane region" description="Helical" evidence="7">
    <location>
        <begin position="210"/>
        <end position="233"/>
    </location>
</feature>
<dbReference type="PANTHER" id="PTHR30250">
    <property type="entry name" value="PST FAMILY PREDICTED COLANIC ACID TRANSPORTER"/>
    <property type="match status" value="1"/>
</dbReference>
<feature type="transmembrane region" description="Helical" evidence="7">
    <location>
        <begin position="416"/>
        <end position="436"/>
    </location>
</feature>
<keyword evidence="5 7" id="KW-1133">Transmembrane helix</keyword>
<keyword evidence="6 7" id="KW-0472">Membrane</keyword>
<dbReference type="GO" id="GO:0005886">
    <property type="term" value="C:plasma membrane"/>
    <property type="evidence" value="ECO:0007669"/>
    <property type="project" value="UniProtKB-SubCell"/>
</dbReference>